<keyword evidence="6" id="KW-0303">Gap junction</keyword>
<dbReference type="AlphaFoldDB" id="A0A0K0CYT2"/>
<keyword evidence="11 12" id="KW-0407">Ion channel</keyword>
<evidence type="ECO:0000256" key="6">
    <source>
        <dbReference type="ARBA" id="ARBA00022868"/>
    </source>
</evidence>
<reference evidence="14" key="2">
    <citation type="submission" date="2017-02" db="UniProtKB">
        <authorList>
            <consortium name="WormBaseParasite"/>
        </authorList>
    </citation>
    <scope>IDENTIFICATION</scope>
</reference>
<comment type="similarity">
    <text evidence="12">Belongs to the pannexin family.</text>
</comment>
<evidence type="ECO:0000256" key="11">
    <source>
        <dbReference type="ARBA" id="ARBA00023303"/>
    </source>
</evidence>
<comment type="function">
    <text evidence="12">Structural component of the gap junctions.</text>
</comment>
<keyword evidence="4" id="KW-1003">Cell membrane</keyword>
<keyword evidence="9 12" id="KW-0406">Ion transport</keyword>
<name>A0A0K0CYT2_ANGCA</name>
<dbReference type="GO" id="GO:0005243">
    <property type="term" value="F:gap junction channel activity"/>
    <property type="evidence" value="ECO:0007669"/>
    <property type="project" value="TreeGrafter"/>
</dbReference>
<comment type="subcellular location">
    <subcellularLocation>
        <location evidence="1">Cell junction</location>
        <location evidence="1">Gap junction</location>
    </subcellularLocation>
    <subcellularLocation>
        <location evidence="2 12">Cell membrane</location>
        <topology evidence="2 12">Multi-pass membrane protein</topology>
    </subcellularLocation>
</comment>
<evidence type="ECO:0000256" key="4">
    <source>
        <dbReference type="ARBA" id="ARBA00022475"/>
    </source>
</evidence>
<keyword evidence="10" id="KW-0472">Membrane</keyword>
<dbReference type="Proteomes" id="UP000035642">
    <property type="component" value="Unassembled WGS sequence"/>
</dbReference>
<dbReference type="Pfam" id="PF00876">
    <property type="entry name" value="Innexin"/>
    <property type="match status" value="1"/>
</dbReference>
<keyword evidence="13" id="KW-1185">Reference proteome</keyword>
<evidence type="ECO:0000256" key="2">
    <source>
        <dbReference type="ARBA" id="ARBA00004651"/>
    </source>
</evidence>
<evidence type="ECO:0000313" key="14">
    <source>
        <dbReference type="WBParaSite" id="ACAC_0000283401-mRNA-1"/>
    </source>
</evidence>
<evidence type="ECO:0000256" key="12">
    <source>
        <dbReference type="RuleBase" id="RU010713"/>
    </source>
</evidence>
<keyword evidence="5" id="KW-0812">Transmembrane</keyword>
<organism evidence="13 14">
    <name type="scientific">Angiostrongylus cantonensis</name>
    <name type="common">Rat lungworm</name>
    <dbReference type="NCBI Taxonomy" id="6313"/>
    <lineage>
        <taxon>Eukaryota</taxon>
        <taxon>Metazoa</taxon>
        <taxon>Ecdysozoa</taxon>
        <taxon>Nematoda</taxon>
        <taxon>Chromadorea</taxon>
        <taxon>Rhabditida</taxon>
        <taxon>Rhabditina</taxon>
        <taxon>Rhabditomorpha</taxon>
        <taxon>Strongyloidea</taxon>
        <taxon>Metastrongylidae</taxon>
        <taxon>Angiostrongylus</taxon>
    </lineage>
</organism>
<accession>A0A0K0CYT2</accession>
<evidence type="ECO:0000256" key="9">
    <source>
        <dbReference type="ARBA" id="ARBA00023065"/>
    </source>
</evidence>
<dbReference type="PANTHER" id="PTHR11893">
    <property type="entry name" value="INNEXIN"/>
    <property type="match status" value="1"/>
</dbReference>
<dbReference type="GO" id="GO:0034220">
    <property type="term" value="P:monoatomic ion transmembrane transport"/>
    <property type="evidence" value="ECO:0007669"/>
    <property type="project" value="UniProtKB-KW"/>
</dbReference>
<protein>
    <recommendedName>
        <fullName evidence="12">Innexin</fullName>
    </recommendedName>
</protein>
<evidence type="ECO:0000313" key="13">
    <source>
        <dbReference type="Proteomes" id="UP000035642"/>
    </source>
</evidence>
<sequence length="138" mass="16149">MELVSQTSRCSKQITTIDDDYAVEKEIEIFLEDAPLVKMGYPNIQVRKYATERQLSYYQWVPFFLLLQAAFFRAPSFVWRSFSNHSGIRMHEVVGKAKDSANVDEEVRQKNITILARHLENALHFHRRIPKRQVGPPL</sequence>
<keyword evidence="7" id="KW-0965">Cell junction</keyword>
<dbReference type="WBParaSite" id="ACAC_0000283401-mRNA-1">
    <property type="protein sequence ID" value="ACAC_0000283401-mRNA-1"/>
    <property type="gene ID" value="ACAC_0000283401"/>
</dbReference>
<proteinExistence type="inferred from homology"/>
<evidence type="ECO:0000256" key="10">
    <source>
        <dbReference type="ARBA" id="ARBA00023136"/>
    </source>
</evidence>
<dbReference type="PANTHER" id="PTHR11893:SF31">
    <property type="entry name" value="INNEXIN-11"/>
    <property type="match status" value="1"/>
</dbReference>
<gene>
    <name evidence="12" type="primary">inx</name>
</gene>
<evidence type="ECO:0000256" key="7">
    <source>
        <dbReference type="ARBA" id="ARBA00022949"/>
    </source>
</evidence>
<evidence type="ECO:0000256" key="1">
    <source>
        <dbReference type="ARBA" id="ARBA00004610"/>
    </source>
</evidence>
<dbReference type="GO" id="GO:0005886">
    <property type="term" value="C:plasma membrane"/>
    <property type="evidence" value="ECO:0007669"/>
    <property type="project" value="UniProtKB-SubCell"/>
</dbReference>
<evidence type="ECO:0000256" key="8">
    <source>
        <dbReference type="ARBA" id="ARBA00022989"/>
    </source>
</evidence>
<dbReference type="GO" id="GO:0005921">
    <property type="term" value="C:gap junction"/>
    <property type="evidence" value="ECO:0007669"/>
    <property type="project" value="UniProtKB-SubCell"/>
</dbReference>
<evidence type="ECO:0000256" key="5">
    <source>
        <dbReference type="ARBA" id="ARBA00022692"/>
    </source>
</evidence>
<keyword evidence="8" id="KW-1133">Transmembrane helix</keyword>
<dbReference type="PROSITE" id="PS51013">
    <property type="entry name" value="PANNEXIN"/>
    <property type="match status" value="1"/>
</dbReference>
<dbReference type="InterPro" id="IPR000990">
    <property type="entry name" value="Innexin"/>
</dbReference>
<keyword evidence="3 12" id="KW-0813">Transport</keyword>
<reference evidence="13" key="1">
    <citation type="submission" date="2012-09" db="EMBL/GenBank/DDBJ databases">
        <authorList>
            <person name="Martin A.A."/>
        </authorList>
    </citation>
    <scope>NUCLEOTIDE SEQUENCE</scope>
</reference>
<evidence type="ECO:0000256" key="3">
    <source>
        <dbReference type="ARBA" id="ARBA00022448"/>
    </source>
</evidence>